<protein>
    <submittedName>
        <fullName evidence="2">Starch phosphorylase</fullName>
    </submittedName>
</protein>
<comment type="similarity">
    <text evidence="1">Belongs to the glycogen phosphorylase family.</text>
</comment>
<dbReference type="Pfam" id="PF00343">
    <property type="entry name" value="Phosphorylase"/>
    <property type="match status" value="1"/>
</dbReference>
<evidence type="ECO:0000313" key="2">
    <source>
        <dbReference type="EMBL" id="SDF28074.1"/>
    </source>
</evidence>
<name>A0A7Z7AUC6_9EURY</name>
<dbReference type="GO" id="GO:0030170">
    <property type="term" value="F:pyridoxal phosphate binding"/>
    <property type="evidence" value="ECO:0007669"/>
    <property type="project" value="InterPro"/>
</dbReference>
<dbReference type="PANTHER" id="PTHR42655:SF1">
    <property type="entry name" value="GLYCOGEN PHOSPHORYLASE"/>
    <property type="match status" value="1"/>
</dbReference>
<proteinExistence type="inferred from homology"/>
<gene>
    <name evidence="2" type="ORF">SAMN04488589_0219</name>
</gene>
<reference evidence="2 3" key="1">
    <citation type="submission" date="2016-10" db="EMBL/GenBank/DDBJ databases">
        <authorList>
            <person name="Varghese N."/>
            <person name="Submissions S."/>
        </authorList>
    </citation>
    <scope>NUCLEOTIDE SEQUENCE [LARGE SCALE GENOMIC DNA]</scope>
    <source>
        <strain evidence="2 3">PL 12/M</strain>
    </source>
</reference>
<organism evidence="2 3">
    <name type="scientific">Methanolobus vulcani</name>
    <dbReference type="NCBI Taxonomy" id="38026"/>
    <lineage>
        <taxon>Archaea</taxon>
        <taxon>Methanobacteriati</taxon>
        <taxon>Methanobacteriota</taxon>
        <taxon>Stenosarchaea group</taxon>
        <taxon>Methanomicrobia</taxon>
        <taxon>Methanosarcinales</taxon>
        <taxon>Methanosarcinaceae</taxon>
        <taxon>Methanolobus</taxon>
    </lineage>
</organism>
<dbReference type="PANTHER" id="PTHR42655">
    <property type="entry name" value="GLYCOGEN PHOSPHORYLASE"/>
    <property type="match status" value="1"/>
</dbReference>
<dbReference type="InterPro" id="IPR000811">
    <property type="entry name" value="Glyco_trans_35"/>
</dbReference>
<keyword evidence="3" id="KW-1185">Reference proteome</keyword>
<dbReference type="GO" id="GO:0005975">
    <property type="term" value="P:carbohydrate metabolic process"/>
    <property type="evidence" value="ECO:0007669"/>
    <property type="project" value="InterPro"/>
</dbReference>
<dbReference type="Proteomes" id="UP000199259">
    <property type="component" value="Unassembled WGS sequence"/>
</dbReference>
<sequence length="557" mass="64086">MYNISGLKGRKIAYFSMEIGLKNEMPTYSGGLGILAGDTIRASADLGLPLIAVTLLNRKGYFMQKLDSEGRQTEHHQDWAPADYMELLPHEVTVQIQNKDVKVKAWLYEHKSMTEEKVPVLFLDTDLEGNSPDNRQITYSLYGGDRKYRLKQEMILGIGGVRMLNCLGCSISKYHMNEGHSSLLAIELLRQNNMNAEKVKEHCVFTTHTPIKSGHDVFLHDIVLDLMSDYVNFETLKKYGGEHDLNMTLLGLNLSNYINGVAKRHREISQKMFPGYKFNSITNGVHSYTWVTPHFRQLYDKYLPGWANEPELLVRVRSIPDNEIWDAHKAAKKELIDFVNSKCDTKMDYNTLTIGFARRVTEYKRPTFIFSDLSRLRKVNEAGKIQLIFAGKAHPRDTMGKGFIEKIHQYAKELKGEIEIAYLENYDIDIAMKMVSGVDIWLNNPQKPLEASGTSGMKAAHNGVVNFSVLDGWWIEGCVEGITGYAIGPKPEDEKTPEQIRMMELDDLYNKLEYIMIPKYYCRKDEWINLMNNSIEMIAYYFNSHRMMHRYVTEAYL</sequence>
<dbReference type="NCBIfam" id="TIGR02094">
    <property type="entry name" value="more_P_ylases"/>
    <property type="match status" value="1"/>
</dbReference>
<dbReference type="InterPro" id="IPR052182">
    <property type="entry name" value="Glycogen/Maltodextrin_Phosph"/>
</dbReference>
<evidence type="ECO:0000313" key="3">
    <source>
        <dbReference type="Proteomes" id="UP000199259"/>
    </source>
</evidence>
<dbReference type="GO" id="GO:0008184">
    <property type="term" value="F:glycogen phosphorylase activity"/>
    <property type="evidence" value="ECO:0007669"/>
    <property type="project" value="InterPro"/>
</dbReference>
<dbReference type="EMBL" id="FNCA01000001">
    <property type="protein sequence ID" value="SDF28074.1"/>
    <property type="molecule type" value="Genomic_DNA"/>
</dbReference>
<dbReference type="AlphaFoldDB" id="A0A7Z7AUC6"/>
<accession>A0A7Z7AUC6</accession>
<evidence type="ECO:0000256" key="1">
    <source>
        <dbReference type="ARBA" id="ARBA00006047"/>
    </source>
</evidence>
<dbReference type="InterPro" id="IPR011834">
    <property type="entry name" value="Agluc_phsphrylas"/>
</dbReference>
<dbReference type="SUPFAM" id="SSF53756">
    <property type="entry name" value="UDP-Glycosyltransferase/glycogen phosphorylase"/>
    <property type="match status" value="1"/>
</dbReference>
<dbReference type="RefSeq" id="WP_338011362.1">
    <property type="nucleotide sequence ID" value="NZ_FNCA01000001.1"/>
</dbReference>
<dbReference type="Gene3D" id="3.40.50.2000">
    <property type="entry name" value="Glycogen Phosphorylase B"/>
    <property type="match status" value="3"/>
</dbReference>
<comment type="caution">
    <text evidence="2">The sequence shown here is derived from an EMBL/GenBank/DDBJ whole genome shotgun (WGS) entry which is preliminary data.</text>
</comment>